<dbReference type="Pfam" id="PF15472">
    <property type="entry name" value="DUF4638"/>
    <property type="match status" value="1"/>
</dbReference>
<feature type="compositionally biased region" description="Basic and acidic residues" evidence="1">
    <location>
        <begin position="111"/>
        <end position="123"/>
    </location>
</feature>
<feature type="compositionally biased region" description="Polar residues" evidence="1">
    <location>
        <begin position="77"/>
        <end position="98"/>
    </location>
</feature>
<evidence type="ECO:0000313" key="3">
    <source>
        <dbReference type="Proteomes" id="UP001642483"/>
    </source>
</evidence>
<dbReference type="InterPro" id="IPR029171">
    <property type="entry name" value="DUF4638"/>
</dbReference>
<gene>
    <name evidence="2" type="ORF">CVLEPA_LOCUS14460</name>
</gene>
<dbReference type="EMBL" id="CAWYQH010000097">
    <property type="protein sequence ID" value="CAK8683379.1"/>
    <property type="molecule type" value="Genomic_DNA"/>
</dbReference>
<evidence type="ECO:0000313" key="2">
    <source>
        <dbReference type="EMBL" id="CAK8683379.1"/>
    </source>
</evidence>
<proteinExistence type="predicted"/>
<feature type="compositionally biased region" description="Polar residues" evidence="1">
    <location>
        <begin position="124"/>
        <end position="148"/>
    </location>
</feature>
<dbReference type="Proteomes" id="UP001642483">
    <property type="component" value="Unassembled WGS sequence"/>
</dbReference>
<reference evidence="2 3" key="1">
    <citation type="submission" date="2024-02" db="EMBL/GenBank/DDBJ databases">
        <authorList>
            <person name="Daric V."/>
            <person name="Darras S."/>
        </authorList>
    </citation>
    <scope>NUCLEOTIDE SEQUENCE [LARGE SCALE GENOMIC DNA]</scope>
</reference>
<feature type="region of interest" description="Disordered" evidence="1">
    <location>
        <begin position="77"/>
        <end position="150"/>
    </location>
</feature>
<name>A0ABP0FUT8_CLALP</name>
<evidence type="ECO:0000256" key="1">
    <source>
        <dbReference type="SAM" id="MobiDB-lite"/>
    </source>
</evidence>
<protein>
    <submittedName>
        <fullName evidence="2">Uncharacterized protein</fullName>
    </submittedName>
</protein>
<comment type="caution">
    <text evidence="2">The sequence shown here is derived from an EMBL/GenBank/DDBJ whole genome shotgun (WGS) entry which is preliminary data.</text>
</comment>
<sequence>MAKEELLLQNRLNRLSKASERINRLTRASLTNIDEAGNFFKSANSDERLLRRKYSLPTQTSSDFSSKLQLSKVRSSSQNVLSSEAQSDENISRTPSRSANKKRVRFGSTGIEREGSSSRHIETSLDSPRTSLLSSHDGMSSRSGQQPTDGLKLGSMLSYYNANLLAENLRRSSKGFSHNANSLPKAFRLRNSLAQSTGLEDEMNRWRRLHYTRSMNARLKAVRPLGRRHPVNVTLRDVMDANARMRKETALRSEQFTPENAWQMLNCRYLRLTRSNIEHLENVCEEAGYDISTHPHVSESQWVNVFKNT</sequence>
<organism evidence="2 3">
    <name type="scientific">Clavelina lepadiformis</name>
    <name type="common">Light-bulb sea squirt</name>
    <name type="synonym">Ascidia lepadiformis</name>
    <dbReference type="NCBI Taxonomy" id="159417"/>
    <lineage>
        <taxon>Eukaryota</taxon>
        <taxon>Metazoa</taxon>
        <taxon>Chordata</taxon>
        <taxon>Tunicata</taxon>
        <taxon>Ascidiacea</taxon>
        <taxon>Aplousobranchia</taxon>
        <taxon>Clavelinidae</taxon>
        <taxon>Clavelina</taxon>
    </lineage>
</organism>
<accession>A0ABP0FUT8</accession>
<keyword evidence="3" id="KW-1185">Reference proteome</keyword>